<evidence type="ECO:0000256" key="2">
    <source>
        <dbReference type="ARBA" id="ARBA00023134"/>
    </source>
</evidence>
<feature type="non-terminal residue" evidence="5">
    <location>
        <position position="394"/>
    </location>
</feature>
<name>A0A1F5X503_9BACT</name>
<gene>
    <name evidence="5" type="ORF">A3B18_00435</name>
</gene>
<evidence type="ECO:0000256" key="3">
    <source>
        <dbReference type="SAM" id="MobiDB-lite"/>
    </source>
</evidence>
<dbReference type="PANTHER" id="PTHR30314">
    <property type="entry name" value="CELL DIVISION PROTEIN FTSZ-RELATED"/>
    <property type="match status" value="1"/>
</dbReference>
<keyword evidence="1" id="KW-0547">Nucleotide-binding</keyword>
<dbReference type="InterPro" id="IPR003008">
    <property type="entry name" value="Tubulin_FtsZ_GTPase"/>
</dbReference>
<dbReference type="GO" id="GO:0032153">
    <property type="term" value="C:cell division site"/>
    <property type="evidence" value="ECO:0007669"/>
    <property type="project" value="TreeGrafter"/>
</dbReference>
<protein>
    <recommendedName>
        <fullName evidence="4">Tubulin/FtsZ GTPase domain-containing protein</fullName>
    </recommendedName>
</protein>
<evidence type="ECO:0000256" key="1">
    <source>
        <dbReference type="ARBA" id="ARBA00022741"/>
    </source>
</evidence>
<dbReference type="AlphaFoldDB" id="A0A1F5X503"/>
<feature type="domain" description="Tubulin/FtsZ GTPase" evidence="4">
    <location>
        <begin position="6"/>
        <end position="168"/>
    </location>
</feature>
<dbReference type="GO" id="GO:0005737">
    <property type="term" value="C:cytoplasm"/>
    <property type="evidence" value="ECO:0007669"/>
    <property type="project" value="TreeGrafter"/>
</dbReference>
<dbReference type="Gene3D" id="3.40.50.1440">
    <property type="entry name" value="Tubulin/FtsZ, GTPase domain"/>
    <property type="match status" value="1"/>
</dbReference>
<comment type="caution">
    <text evidence="5">The sequence shown here is derived from an EMBL/GenBank/DDBJ whole genome shotgun (WGS) entry which is preliminary data.</text>
</comment>
<evidence type="ECO:0000313" key="6">
    <source>
        <dbReference type="Proteomes" id="UP000178684"/>
    </source>
</evidence>
<dbReference type="GO" id="GO:0003924">
    <property type="term" value="F:GTPase activity"/>
    <property type="evidence" value="ECO:0007669"/>
    <property type="project" value="InterPro"/>
</dbReference>
<dbReference type="GO" id="GO:0051301">
    <property type="term" value="P:cell division"/>
    <property type="evidence" value="ECO:0007669"/>
    <property type="project" value="TreeGrafter"/>
</dbReference>
<evidence type="ECO:0000313" key="5">
    <source>
        <dbReference type="EMBL" id="OGF82953.1"/>
    </source>
</evidence>
<dbReference type="Pfam" id="PF00091">
    <property type="entry name" value="Tubulin"/>
    <property type="match status" value="1"/>
</dbReference>
<dbReference type="InterPro" id="IPR045061">
    <property type="entry name" value="FtsZ/CetZ"/>
</dbReference>
<accession>A0A1F5X503</accession>
<dbReference type="InterPro" id="IPR036525">
    <property type="entry name" value="Tubulin/FtsZ_GTPase_sf"/>
</dbReference>
<proteinExistence type="predicted"/>
<keyword evidence="2" id="KW-0342">GTP-binding</keyword>
<feature type="region of interest" description="Disordered" evidence="3">
    <location>
        <begin position="360"/>
        <end position="394"/>
    </location>
</feature>
<dbReference type="SUPFAM" id="SSF52490">
    <property type="entry name" value="Tubulin nucleotide-binding domain-like"/>
    <property type="match status" value="1"/>
</dbReference>
<organism evidence="5 6">
    <name type="scientific">Candidatus Giovannonibacteria bacterium RIFCSPLOWO2_01_FULL_46_13</name>
    <dbReference type="NCBI Taxonomy" id="1798352"/>
    <lineage>
        <taxon>Bacteria</taxon>
        <taxon>Candidatus Giovannoniibacteriota</taxon>
    </lineage>
</organism>
<reference evidence="5 6" key="1">
    <citation type="journal article" date="2016" name="Nat. Commun.">
        <title>Thousands of microbial genomes shed light on interconnected biogeochemical processes in an aquifer system.</title>
        <authorList>
            <person name="Anantharaman K."/>
            <person name="Brown C.T."/>
            <person name="Hug L.A."/>
            <person name="Sharon I."/>
            <person name="Castelle C.J."/>
            <person name="Probst A.J."/>
            <person name="Thomas B.C."/>
            <person name="Singh A."/>
            <person name="Wilkins M.J."/>
            <person name="Karaoz U."/>
            <person name="Brodie E.L."/>
            <person name="Williams K.H."/>
            <person name="Hubbard S.S."/>
            <person name="Banfield J.F."/>
        </authorList>
    </citation>
    <scope>NUCLEOTIDE SEQUENCE [LARGE SCALE GENOMIC DNA]</scope>
</reference>
<sequence>MRSPKMLVVGGGTGGSITVGSMLKEFSQEMFRWGKTGGEKARKLVEQMLNTKFLLADTFKQTLLDVTRGLSVPSGTKIFAHTIGEKVTSGKGAWKDLEIGKKACDESWPFIKPLLDEADFIFLVTGLSGGTGSALLDRTQDHIDSTKKLFWPAVINPCLSEGSMHYARVVQPAIDRLKEKKLKFVDISTEAILNERVPVDEIWKRVNQGAAQSLSGVISLFSNPAVLTDPHNLWLVLGGEGRLRIGSHPLARGKNEKLDLNQVVGALRKSINNPYHHLGSAPGETIVIAQIPYAWDLKVVEDAVDVIARESKGDISQHVIPIFAPEAGVIAITSGNKKRPESPTIDWMQPTKEEIKINFVDFGDDSGDTGRREEPIESDSPLPAATSEAMPAAD</sequence>
<dbReference type="PANTHER" id="PTHR30314:SF3">
    <property type="entry name" value="MITOCHONDRIAL DIVISION PROTEIN FSZA"/>
    <property type="match status" value="1"/>
</dbReference>
<dbReference type="EMBL" id="MFIE01000008">
    <property type="protein sequence ID" value="OGF82953.1"/>
    <property type="molecule type" value="Genomic_DNA"/>
</dbReference>
<evidence type="ECO:0000259" key="4">
    <source>
        <dbReference type="Pfam" id="PF00091"/>
    </source>
</evidence>
<dbReference type="GO" id="GO:0005525">
    <property type="term" value="F:GTP binding"/>
    <property type="evidence" value="ECO:0007669"/>
    <property type="project" value="UniProtKB-KW"/>
</dbReference>
<dbReference type="Proteomes" id="UP000178684">
    <property type="component" value="Unassembled WGS sequence"/>
</dbReference>